<keyword evidence="4 7" id="KW-0812">Transmembrane</keyword>
<comment type="similarity">
    <text evidence="2">Belongs to the GSP F family.</text>
</comment>
<reference evidence="10" key="1">
    <citation type="submission" date="2016-10" db="EMBL/GenBank/DDBJ databases">
        <authorList>
            <person name="Varghese N."/>
            <person name="Submissions S."/>
        </authorList>
    </citation>
    <scope>NUCLEOTIDE SEQUENCE [LARGE SCALE GENOMIC DNA]</scope>
    <source>
        <strain evidence="10">DSM 19181</strain>
    </source>
</reference>
<evidence type="ECO:0000256" key="4">
    <source>
        <dbReference type="ARBA" id="ARBA00022692"/>
    </source>
</evidence>
<evidence type="ECO:0000259" key="8">
    <source>
        <dbReference type="Pfam" id="PF00482"/>
    </source>
</evidence>
<feature type="transmembrane region" description="Helical" evidence="7">
    <location>
        <begin position="80"/>
        <end position="106"/>
    </location>
</feature>
<name>A0A1G8Z8P9_9LACT</name>
<evidence type="ECO:0000313" key="9">
    <source>
        <dbReference type="EMBL" id="SDK10775.1"/>
    </source>
</evidence>
<keyword evidence="3" id="KW-1003">Cell membrane</keyword>
<dbReference type="PANTHER" id="PTHR30012:SF0">
    <property type="entry name" value="TYPE II SECRETION SYSTEM PROTEIN F-RELATED"/>
    <property type="match status" value="1"/>
</dbReference>
<dbReference type="STRING" id="426701.SAMN04488098_10135"/>
<dbReference type="Pfam" id="PF00482">
    <property type="entry name" value="T2SSF"/>
    <property type="match status" value="2"/>
</dbReference>
<sequence length="315" mass="35987">MKEALDFLRTLEKKEAAGWAETIRQEILEGGELSAGVRRCGFPESVSTQIHFALYHGHLHEAISHAGRQLMKRSERKRKLLSIIQYPLMLTGFIVVMLFMMRYILIPHIEQITSFQSEVMPLSTRLIVMLVYRTPEGLALFAGLITTAILIFKKANSRKSEVEKLNTLTRWSRSTLFTLYWSQYFAYEWGQLIKGSCSLLEVITIMKGEQSSKLVKDIGKRIENEMLKGLSFSEALTPYHFLNEELKEVIRQGELSGKLGHELTMFAHSCEEDFDRKTEQLMALIQPIVFVGVALVIVAIYAALLLPTFTVMDTF</sequence>
<dbReference type="EMBL" id="FNFK01000013">
    <property type="protein sequence ID" value="SDK10775.1"/>
    <property type="molecule type" value="Genomic_DNA"/>
</dbReference>
<evidence type="ECO:0000256" key="2">
    <source>
        <dbReference type="ARBA" id="ARBA00005745"/>
    </source>
</evidence>
<evidence type="ECO:0000256" key="6">
    <source>
        <dbReference type="ARBA" id="ARBA00023136"/>
    </source>
</evidence>
<gene>
    <name evidence="9" type="ORF">SAMN04488098_10135</name>
</gene>
<keyword evidence="10" id="KW-1185">Reference proteome</keyword>
<feature type="domain" description="Type II secretion system protein GspF" evidence="8">
    <location>
        <begin position="2"/>
        <end position="107"/>
    </location>
</feature>
<dbReference type="InterPro" id="IPR003004">
    <property type="entry name" value="GspF/PilC"/>
</dbReference>
<dbReference type="PRINTS" id="PR00812">
    <property type="entry name" value="BCTERIALGSPF"/>
</dbReference>
<feature type="transmembrane region" description="Helical" evidence="7">
    <location>
        <begin position="126"/>
        <end position="152"/>
    </location>
</feature>
<evidence type="ECO:0000256" key="3">
    <source>
        <dbReference type="ARBA" id="ARBA00022475"/>
    </source>
</evidence>
<dbReference type="InterPro" id="IPR018076">
    <property type="entry name" value="T2SS_GspF_dom"/>
</dbReference>
<dbReference type="InterPro" id="IPR047692">
    <property type="entry name" value="T4P_ComGB"/>
</dbReference>
<feature type="domain" description="Type II secretion system protein GspF" evidence="8">
    <location>
        <begin position="187"/>
        <end position="307"/>
    </location>
</feature>
<evidence type="ECO:0000313" key="10">
    <source>
        <dbReference type="Proteomes" id="UP000199433"/>
    </source>
</evidence>
<keyword evidence="6 7" id="KW-0472">Membrane</keyword>
<evidence type="ECO:0000256" key="7">
    <source>
        <dbReference type="SAM" id="Phobius"/>
    </source>
</evidence>
<evidence type="ECO:0000256" key="1">
    <source>
        <dbReference type="ARBA" id="ARBA00004651"/>
    </source>
</evidence>
<accession>A0A1G8Z8P9</accession>
<keyword evidence="5 7" id="KW-1133">Transmembrane helix</keyword>
<protein>
    <submittedName>
        <fullName evidence="9">Competence protein ComGB</fullName>
    </submittedName>
</protein>
<dbReference type="GO" id="GO:0005886">
    <property type="term" value="C:plasma membrane"/>
    <property type="evidence" value="ECO:0007669"/>
    <property type="project" value="UniProtKB-SubCell"/>
</dbReference>
<proteinExistence type="inferred from homology"/>
<dbReference type="Gene3D" id="1.20.81.30">
    <property type="entry name" value="Type II secretion system (T2SS), domain F"/>
    <property type="match status" value="1"/>
</dbReference>
<dbReference type="Proteomes" id="UP000199433">
    <property type="component" value="Unassembled WGS sequence"/>
</dbReference>
<evidence type="ECO:0000256" key="5">
    <source>
        <dbReference type="ARBA" id="ARBA00022989"/>
    </source>
</evidence>
<feature type="transmembrane region" description="Helical" evidence="7">
    <location>
        <begin position="284"/>
        <end position="306"/>
    </location>
</feature>
<dbReference type="PANTHER" id="PTHR30012">
    <property type="entry name" value="GENERAL SECRETION PATHWAY PROTEIN"/>
    <property type="match status" value="1"/>
</dbReference>
<dbReference type="AlphaFoldDB" id="A0A1G8Z8P9"/>
<organism evidence="9 10">
    <name type="scientific">Alkalibacterium thalassium</name>
    <dbReference type="NCBI Taxonomy" id="426701"/>
    <lineage>
        <taxon>Bacteria</taxon>
        <taxon>Bacillati</taxon>
        <taxon>Bacillota</taxon>
        <taxon>Bacilli</taxon>
        <taxon>Lactobacillales</taxon>
        <taxon>Carnobacteriaceae</taxon>
        <taxon>Alkalibacterium</taxon>
    </lineage>
</organism>
<dbReference type="InterPro" id="IPR042094">
    <property type="entry name" value="T2SS_GspF_sf"/>
</dbReference>
<dbReference type="NCBIfam" id="NF041012">
    <property type="entry name" value="T4P_ComGB"/>
    <property type="match status" value="1"/>
</dbReference>
<comment type="subcellular location">
    <subcellularLocation>
        <location evidence="1">Cell membrane</location>
        <topology evidence="1">Multi-pass membrane protein</topology>
    </subcellularLocation>
</comment>